<evidence type="ECO:0000313" key="2">
    <source>
        <dbReference type="EMBL" id="KAE9458110.1"/>
    </source>
</evidence>
<keyword evidence="3" id="KW-1185">Reference proteome</keyword>
<dbReference type="Gene3D" id="3.30.460.10">
    <property type="entry name" value="Beta Polymerase, domain 2"/>
    <property type="match status" value="1"/>
</dbReference>
<proteinExistence type="predicted"/>
<organism evidence="2 3">
    <name type="scientific">Rhododendron williamsianum</name>
    <dbReference type="NCBI Taxonomy" id="262921"/>
    <lineage>
        <taxon>Eukaryota</taxon>
        <taxon>Viridiplantae</taxon>
        <taxon>Streptophyta</taxon>
        <taxon>Embryophyta</taxon>
        <taxon>Tracheophyta</taxon>
        <taxon>Spermatophyta</taxon>
        <taxon>Magnoliopsida</taxon>
        <taxon>eudicotyledons</taxon>
        <taxon>Gunneridae</taxon>
        <taxon>Pentapetalae</taxon>
        <taxon>asterids</taxon>
        <taxon>Ericales</taxon>
        <taxon>Ericaceae</taxon>
        <taxon>Ericoideae</taxon>
        <taxon>Rhodoreae</taxon>
        <taxon>Rhododendron</taxon>
    </lineage>
</organism>
<dbReference type="Proteomes" id="UP000428333">
    <property type="component" value="Linkage Group LG06"/>
</dbReference>
<evidence type="ECO:0000256" key="1">
    <source>
        <dbReference type="SAM" id="Phobius"/>
    </source>
</evidence>
<evidence type="ECO:0000313" key="3">
    <source>
        <dbReference type="Proteomes" id="UP000428333"/>
    </source>
</evidence>
<accession>A0A6A4LIC3</accession>
<dbReference type="InterPro" id="IPR043519">
    <property type="entry name" value="NT_sf"/>
</dbReference>
<sequence length="183" mass="19575">MERVTARDKNSAGLPPSKLLQAHGTVAVVFVFSLLAFIAAAAALSGLEHLPPATRLAAGRFRALRRVSQRNLPSAVQPHSPTAAAPDYFSLDLDKDETTVDLTPVWSAAATPLRNRRGGLKAVGLGPIVVVDIAEILDFCNFLSPTPEEQASRNAAVRSVFDVIQYIWPNCKVSLSLSLSLCS</sequence>
<dbReference type="EMBL" id="QEFC01001432">
    <property type="protein sequence ID" value="KAE9458110.1"/>
    <property type="molecule type" value="Genomic_DNA"/>
</dbReference>
<gene>
    <name evidence="2" type="ORF">C3L33_09984</name>
</gene>
<feature type="transmembrane region" description="Helical" evidence="1">
    <location>
        <begin position="20"/>
        <end position="47"/>
    </location>
</feature>
<keyword evidence="1" id="KW-1133">Transmembrane helix</keyword>
<dbReference type="OrthoDB" id="273917at2759"/>
<comment type="caution">
    <text evidence="2">The sequence shown here is derived from an EMBL/GenBank/DDBJ whole genome shotgun (WGS) entry which is preliminary data.</text>
</comment>
<dbReference type="AlphaFoldDB" id="A0A6A4LIC3"/>
<reference evidence="2 3" key="1">
    <citation type="journal article" date="2019" name="Genome Biol. Evol.">
        <title>The Rhododendron genome and chromosomal organization provide insight into shared whole-genome duplications across the heath family (Ericaceae).</title>
        <authorList>
            <person name="Soza V.L."/>
            <person name="Lindsley D."/>
            <person name="Waalkes A."/>
            <person name="Ramage E."/>
            <person name="Patwardhan R.P."/>
            <person name="Burton J.N."/>
            <person name="Adey A."/>
            <person name="Kumar A."/>
            <person name="Qiu R."/>
            <person name="Shendure J."/>
            <person name="Hall B."/>
        </authorList>
    </citation>
    <scope>NUCLEOTIDE SEQUENCE [LARGE SCALE GENOMIC DNA]</scope>
    <source>
        <strain evidence="2">RSF 1966-606</strain>
    </source>
</reference>
<name>A0A6A4LIC3_9ERIC</name>
<keyword evidence="1" id="KW-0812">Transmembrane</keyword>
<keyword evidence="1" id="KW-0472">Membrane</keyword>
<feature type="non-terminal residue" evidence="2">
    <location>
        <position position="1"/>
    </location>
</feature>
<protein>
    <submittedName>
        <fullName evidence="2">Uncharacterized protein</fullName>
    </submittedName>
</protein>
<dbReference type="Gene3D" id="1.10.1410.10">
    <property type="match status" value="1"/>
</dbReference>